<name>A0A0E9U3P4_ANGAN</name>
<sequence length="32" mass="3415">MEASTFLPGSPLALCRTWSATTRNSLMGCAKL</sequence>
<protein>
    <submittedName>
        <fullName evidence="1">Uncharacterized protein</fullName>
    </submittedName>
</protein>
<reference evidence="1" key="2">
    <citation type="journal article" date="2015" name="Fish Shellfish Immunol.">
        <title>Early steps in the European eel (Anguilla anguilla)-Vibrio vulnificus interaction in the gills: Role of the RtxA13 toxin.</title>
        <authorList>
            <person name="Callol A."/>
            <person name="Pajuelo D."/>
            <person name="Ebbesson L."/>
            <person name="Teles M."/>
            <person name="MacKenzie S."/>
            <person name="Amaro C."/>
        </authorList>
    </citation>
    <scope>NUCLEOTIDE SEQUENCE</scope>
</reference>
<accession>A0A0E9U3P4</accession>
<reference evidence="1" key="1">
    <citation type="submission" date="2014-11" db="EMBL/GenBank/DDBJ databases">
        <authorList>
            <person name="Amaro Gonzalez C."/>
        </authorList>
    </citation>
    <scope>NUCLEOTIDE SEQUENCE</scope>
</reference>
<proteinExistence type="predicted"/>
<dbReference type="EMBL" id="GBXM01048033">
    <property type="protein sequence ID" value="JAH60544.1"/>
    <property type="molecule type" value="Transcribed_RNA"/>
</dbReference>
<evidence type="ECO:0000313" key="1">
    <source>
        <dbReference type="EMBL" id="JAH60544.1"/>
    </source>
</evidence>
<organism evidence="1">
    <name type="scientific">Anguilla anguilla</name>
    <name type="common">European freshwater eel</name>
    <name type="synonym">Muraena anguilla</name>
    <dbReference type="NCBI Taxonomy" id="7936"/>
    <lineage>
        <taxon>Eukaryota</taxon>
        <taxon>Metazoa</taxon>
        <taxon>Chordata</taxon>
        <taxon>Craniata</taxon>
        <taxon>Vertebrata</taxon>
        <taxon>Euteleostomi</taxon>
        <taxon>Actinopterygii</taxon>
        <taxon>Neopterygii</taxon>
        <taxon>Teleostei</taxon>
        <taxon>Anguilliformes</taxon>
        <taxon>Anguillidae</taxon>
        <taxon>Anguilla</taxon>
    </lineage>
</organism>
<dbReference type="AlphaFoldDB" id="A0A0E9U3P4"/>